<dbReference type="InterPro" id="IPR050569">
    <property type="entry name" value="TAAR"/>
</dbReference>
<evidence type="ECO:0000313" key="12">
    <source>
        <dbReference type="Proteomes" id="UP000261560"/>
    </source>
</evidence>
<feature type="transmembrane region" description="Helical" evidence="9">
    <location>
        <begin position="67"/>
        <end position="90"/>
    </location>
</feature>
<dbReference type="STRING" id="30732.ENSOMEP00000029459"/>
<keyword evidence="4 9" id="KW-1133">Transmembrane helix</keyword>
<dbReference type="InterPro" id="IPR017452">
    <property type="entry name" value="GPCR_Rhodpsn_7TM"/>
</dbReference>
<evidence type="ECO:0000256" key="1">
    <source>
        <dbReference type="ARBA" id="ARBA00004651"/>
    </source>
</evidence>
<evidence type="ECO:0000256" key="3">
    <source>
        <dbReference type="ARBA" id="ARBA00022692"/>
    </source>
</evidence>
<reference evidence="11" key="2">
    <citation type="submission" date="2025-09" db="UniProtKB">
        <authorList>
            <consortium name="Ensembl"/>
        </authorList>
    </citation>
    <scope>IDENTIFICATION</scope>
</reference>
<dbReference type="Gene3D" id="1.20.1070.10">
    <property type="entry name" value="Rhodopsin 7-helix transmembrane proteins"/>
    <property type="match status" value="1"/>
</dbReference>
<feature type="transmembrane region" description="Helical" evidence="9">
    <location>
        <begin position="248"/>
        <end position="267"/>
    </location>
</feature>
<dbReference type="PANTHER" id="PTHR24249">
    <property type="entry name" value="HISTAMINE RECEPTOR-RELATED G-PROTEIN COUPLED RECEPTOR"/>
    <property type="match status" value="1"/>
</dbReference>
<dbReference type="AlphaFoldDB" id="A0A3B3DJ00"/>
<accession>A0A3B3DJ00</accession>
<reference evidence="11" key="1">
    <citation type="submission" date="2025-08" db="UniProtKB">
        <authorList>
            <consortium name="Ensembl"/>
        </authorList>
    </citation>
    <scope>IDENTIFICATION</scope>
</reference>
<evidence type="ECO:0000256" key="4">
    <source>
        <dbReference type="ARBA" id="ARBA00022989"/>
    </source>
</evidence>
<feature type="transmembrane region" description="Helical" evidence="9">
    <location>
        <begin position="145"/>
        <end position="164"/>
    </location>
</feature>
<keyword evidence="5" id="KW-0297">G-protein coupled receptor</keyword>
<dbReference type="GO" id="GO:0005886">
    <property type="term" value="C:plasma membrane"/>
    <property type="evidence" value="ECO:0007669"/>
    <property type="project" value="UniProtKB-SubCell"/>
</dbReference>
<feature type="transmembrane region" description="Helical" evidence="9">
    <location>
        <begin position="194"/>
        <end position="217"/>
    </location>
</feature>
<dbReference type="Pfam" id="PF00001">
    <property type="entry name" value="7tm_1"/>
    <property type="match status" value="1"/>
</dbReference>
<dbReference type="GeneTree" id="ENSGT01050000244823"/>
<protein>
    <recommendedName>
        <fullName evidence="10">G-protein coupled receptors family 1 profile domain-containing protein</fullName>
    </recommendedName>
</protein>
<feature type="transmembrane region" description="Helical" evidence="9">
    <location>
        <begin position="31"/>
        <end position="55"/>
    </location>
</feature>
<proteinExistence type="predicted"/>
<evidence type="ECO:0000256" key="7">
    <source>
        <dbReference type="ARBA" id="ARBA00023170"/>
    </source>
</evidence>
<name>A0A3B3DJ00_ORYME</name>
<organism evidence="11 12">
    <name type="scientific">Oryzias melastigma</name>
    <name type="common">Marine medaka</name>
    <dbReference type="NCBI Taxonomy" id="30732"/>
    <lineage>
        <taxon>Eukaryota</taxon>
        <taxon>Metazoa</taxon>
        <taxon>Chordata</taxon>
        <taxon>Craniata</taxon>
        <taxon>Vertebrata</taxon>
        <taxon>Euteleostomi</taxon>
        <taxon>Actinopterygii</taxon>
        <taxon>Neopterygii</taxon>
        <taxon>Teleostei</taxon>
        <taxon>Neoteleostei</taxon>
        <taxon>Acanthomorphata</taxon>
        <taxon>Ovalentaria</taxon>
        <taxon>Atherinomorphae</taxon>
        <taxon>Beloniformes</taxon>
        <taxon>Adrianichthyidae</taxon>
        <taxon>Oryziinae</taxon>
        <taxon>Oryzias</taxon>
    </lineage>
</organism>
<sequence length="331" mass="37075">MQTQEKEAGLCFPHLQNSSCRRSGRPPAESMLMYITLSSMSVLTVALNLLVIISISHFKRLQTPTNLLLLSLAVSDFFVGLLVVFQILLIDGCWFLGDVMCVGYYIVDYVITSASVETVVLISVDCYVAICEPLQYFMKVTKRRVCISVSGCWIFSFLCVFIVMKDNLRQPGRHNSCYGECVVVFDQFSGLVDILFFFIGPVSVVVVLYVRVFVVAVSQARAMRSHPLSVHGSARVTLKKSDLKSLRAARTLGVVVVVFLTCLLPYYCAVLEGPAGFVSLSSVVFFTYLFYLNSCLNPLIYALFYPWFRKSVKIIVTLQVLKPGSRDIKMM</sequence>
<evidence type="ECO:0000259" key="10">
    <source>
        <dbReference type="PROSITE" id="PS50262"/>
    </source>
</evidence>
<dbReference type="SUPFAM" id="SSF81321">
    <property type="entry name" value="Family A G protein-coupled receptor-like"/>
    <property type="match status" value="1"/>
</dbReference>
<dbReference type="OMA" id="CICPYFF"/>
<feature type="domain" description="G-protein coupled receptors family 1 profile" evidence="10">
    <location>
        <begin position="47"/>
        <end position="301"/>
    </location>
</feature>
<dbReference type="GO" id="GO:0001594">
    <property type="term" value="F:trace-amine receptor activity"/>
    <property type="evidence" value="ECO:0007669"/>
    <property type="project" value="TreeGrafter"/>
</dbReference>
<feature type="transmembrane region" description="Helical" evidence="9">
    <location>
        <begin position="102"/>
        <end position="124"/>
    </location>
</feature>
<dbReference type="Ensembl" id="ENSOMET00000032459.1">
    <property type="protein sequence ID" value="ENSOMEP00000029459.1"/>
    <property type="gene ID" value="ENSOMEG00000013139.1"/>
</dbReference>
<keyword evidence="7" id="KW-0675">Receptor</keyword>
<keyword evidence="12" id="KW-1185">Reference proteome</keyword>
<dbReference type="PaxDb" id="30732-ENSOMEP00000029459"/>
<keyword evidence="3 9" id="KW-0812">Transmembrane</keyword>
<keyword evidence="2" id="KW-1003">Cell membrane</keyword>
<evidence type="ECO:0000256" key="8">
    <source>
        <dbReference type="ARBA" id="ARBA00023224"/>
    </source>
</evidence>
<comment type="subcellular location">
    <subcellularLocation>
        <location evidence="1">Cell membrane</location>
        <topology evidence="1">Multi-pass membrane protein</topology>
    </subcellularLocation>
</comment>
<dbReference type="PANTHER" id="PTHR24249:SF381">
    <property type="entry name" value="TRACE AMINE ASSOCIATED RECEPTOR 19P-RELATED"/>
    <property type="match status" value="1"/>
</dbReference>
<dbReference type="PROSITE" id="PS50262">
    <property type="entry name" value="G_PROTEIN_RECEP_F1_2"/>
    <property type="match status" value="1"/>
</dbReference>
<dbReference type="Proteomes" id="UP000261560">
    <property type="component" value="Unplaced"/>
</dbReference>
<keyword evidence="6 9" id="KW-0472">Membrane</keyword>
<evidence type="ECO:0000256" key="2">
    <source>
        <dbReference type="ARBA" id="ARBA00022475"/>
    </source>
</evidence>
<evidence type="ECO:0000313" key="11">
    <source>
        <dbReference type="Ensembl" id="ENSOMEP00000029459.1"/>
    </source>
</evidence>
<feature type="transmembrane region" description="Helical" evidence="9">
    <location>
        <begin position="279"/>
        <end position="304"/>
    </location>
</feature>
<dbReference type="CDD" id="cd15055">
    <property type="entry name" value="7tmA_TAARs"/>
    <property type="match status" value="1"/>
</dbReference>
<dbReference type="PRINTS" id="PR00237">
    <property type="entry name" value="GPCRRHODOPSN"/>
</dbReference>
<evidence type="ECO:0000256" key="5">
    <source>
        <dbReference type="ARBA" id="ARBA00023040"/>
    </source>
</evidence>
<evidence type="ECO:0000256" key="9">
    <source>
        <dbReference type="SAM" id="Phobius"/>
    </source>
</evidence>
<evidence type="ECO:0000256" key="6">
    <source>
        <dbReference type="ARBA" id="ARBA00023136"/>
    </source>
</evidence>
<dbReference type="InterPro" id="IPR000276">
    <property type="entry name" value="GPCR_Rhodpsn"/>
</dbReference>
<keyword evidence="8" id="KW-0807">Transducer</keyword>